<dbReference type="Proteomes" id="UP001140560">
    <property type="component" value="Unassembled WGS sequence"/>
</dbReference>
<gene>
    <name evidence="2" type="ORF">N0V83_000466</name>
</gene>
<evidence type="ECO:0000256" key="1">
    <source>
        <dbReference type="SAM" id="MobiDB-lite"/>
    </source>
</evidence>
<dbReference type="AlphaFoldDB" id="A0A9W8YIR7"/>
<dbReference type="OrthoDB" id="3795553at2759"/>
<keyword evidence="3" id="KW-1185">Reference proteome</keyword>
<feature type="region of interest" description="Disordered" evidence="1">
    <location>
        <begin position="25"/>
        <end position="83"/>
    </location>
</feature>
<evidence type="ECO:0000313" key="2">
    <source>
        <dbReference type="EMBL" id="KAJ4377638.1"/>
    </source>
</evidence>
<organism evidence="2 3">
    <name type="scientific">Neocucurbitaria cava</name>
    <dbReference type="NCBI Taxonomy" id="798079"/>
    <lineage>
        <taxon>Eukaryota</taxon>
        <taxon>Fungi</taxon>
        <taxon>Dikarya</taxon>
        <taxon>Ascomycota</taxon>
        <taxon>Pezizomycotina</taxon>
        <taxon>Dothideomycetes</taxon>
        <taxon>Pleosporomycetidae</taxon>
        <taxon>Pleosporales</taxon>
        <taxon>Pleosporineae</taxon>
        <taxon>Cucurbitariaceae</taxon>
        <taxon>Neocucurbitaria</taxon>
    </lineage>
</organism>
<dbReference type="EMBL" id="JAPEUY010000001">
    <property type="protein sequence ID" value="KAJ4377638.1"/>
    <property type="molecule type" value="Genomic_DNA"/>
</dbReference>
<reference evidence="2" key="1">
    <citation type="submission" date="2022-10" db="EMBL/GenBank/DDBJ databases">
        <title>Tapping the CABI collections for fungal endophytes: first genome assemblies for Collariella, Neodidymelliopsis, Ascochyta clinopodiicola, Didymella pomorum, Didymosphaeria variabile, Neocosmospora piperis and Neocucurbitaria cava.</title>
        <authorList>
            <person name="Hill R."/>
        </authorList>
    </citation>
    <scope>NUCLEOTIDE SEQUENCE</scope>
    <source>
        <strain evidence="2">IMI 356814</strain>
    </source>
</reference>
<comment type="caution">
    <text evidence="2">The sequence shown here is derived from an EMBL/GenBank/DDBJ whole genome shotgun (WGS) entry which is preliminary data.</text>
</comment>
<name>A0A9W8YIR7_9PLEO</name>
<protein>
    <submittedName>
        <fullName evidence="2">Uncharacterized protein</fullName>
    </submittedName>
</protein>
<sequence length="340" mass="36804">MLPAGTIPDSPAPFQRALEMDRLGLNSSPVRSPTAERNATIEAVPTPMPGTNLPLEDISSDKSLPPYATNGSQDLPGYFDIPLDDDKRGRADYNHTRSEHDAARETGATAFQDFRATFRGNATVHTVDDTQKPVPRRGSREEGQLLVPWKQRSSYDGPPMDDVKHLICQGGARSVAGDRLVSDMAVAIFTPSIPTSDKAELEQRQKFWGHHTELYDGTGYGKDSSSITSRPSTSTEKSSDAADVTLSKPQAVPADRFSVKGPAERKPATSAPEAAFTTTGDHENSDVVTRSYVTPKDKGTSDVSYKGPVYDSDKDKDEVVVVAMTDADISDRMTAAMPDE</sequence>
<feature type="compositionally biased region" description="Low complexity" evidence="1">
    <location>
        <begin position="224"/>
        <end position="235"/>
    </location>
</feature>
<feature type="compositionally biased region" description="Polar residues" evidence="1">
    <location>
        <begin position="25"/>
        <end position="37"/>
    </location>
</feature>
<accession>A0A9W8YIR7</accession>
<evidence type="ECO:0000313" key="3">
    <source>
        <dbReference type="Proteomes" id="UP001140560"/>
    </source>
</evidence>
<proteinExistence type="predicted"/>
<feature type="region of interest" description="Disordered" evidence="1">
    <location>
        <begin position="214"/>
        <end position="312"/>
    </location>
</feature>